<name>A0A556MTZ3_9SPHI</name>
<sequence>MAQSKKPVIAFASDTQEPMWVEKLLLKPNHNLLATKMIFTDVDSLRPKALFILGDVVSLGKSKYSWKNIDKYIARTTKDSIPVYATLGNHEVMFNARRGTLNFIKRFPDYDPKGYMKVVDSIAVVLVNSNFAAMSSAEITSQNNWYQAELSRLDNDPAIKMIVVGCHHSPYTNSSIVQPSENVRKYFVPPFIKSKKAVLFLSGHSHNFEQFNVLGKDFLVIGGGGGLHQPLKANNEQMHDLSPNYKPAFHYLQISRDGNDLNVLSRRLKADFSGFDDGLTFLIKAAGQ</sequence>
<dbReference type="InterPro" id="IPR004843">
    <property type="entry name" value="Calcineurin-like_PHP"/>
</dbReference>
<dbReference type="Gene3D" id="3.60.21.10">
    <property type="match status" value="1"/>
</dbReference>
<evidence type="ECO:0000259" key="1">
    <source>
        <dbReference type="Pfam" id="PF00149"/>
    </source>
</evidence>
<dbReference type="InterPro" id="IPR051918">
    <property type="entry name" value="STPP_CPPED1"/>
</dbReference>
<comment type="caution">
    <text evidence="2">The sequence shown here is derived from an EMBL/GenBank/DDBJ whole genome shotgun (WGS) entry which is preliminary data.</text>
</comment>
<dbReference type="RefSeq" id="WP_144246823.1">
    <property type="nucleotide sequence ID" value="NZ_VLPK01000001.1"/>
</dbReference>
<gene>
    <name evidence="2" type="ORF">FO440_03430</name>
</gene>
<dbReference type="OrthoDB" id="933179at2"/>
<dbReference type="SUPFAM" id="SSF56300">
    <property type="entry name" value="Metallo-dependent phosphatases"/>
    <property type="match status" value="1"/>
</dbReference>
<feature type="domain" description="Calcineurin-like phosphoesterase" evidence="1">
    <location>
        <begin position="9"/>
        <end position="207"/>
    </location>
</feature>
<organism evidence="2 3">
    <name type="scientific">Mucilaginibacter corticis</name>
    <dbReference type="NCBI Taxonomy" id="2597670"/>
    <lineage>
        <taxon>Bacteria</taxon>
        <taxon>Pseudomonadati</taxon>
        <taxon>Bacteroidota</taxon>
        <taxon>Sphingobacteriia</taxon>
        <taxon>Sphingobacteriales</taxon>
        <taxon>Sphingobacteriaceae</taxon>
        <taxon>Mucilaginibacter</taxon>
    </lineage>
</organism>
<dbReference type="GO" id="GO:0016787">
    <property type="term" value="F:hydrolase activity"/>
    <property type="evidence" value="ECO:0007669"/>
    <property type="project" value="InterPro"/>
</dbReference>
<dbReference type="Pfam" id="PF00149">
    <property type="entry name" value="Metallophos"/>
    <property type="match status" value="1"/>
</dbReference>
<evidence type="ECO:0000313" key="3">
    <source>
        <dbReference type="Proteomes" id="UP000318733"/>
    </source>
</evidence>
<accession>A0A556MTZ3</accession>
<dbReference type="EMBL" id="VLPK01000001">
    <property type="protein sequence ID" value="TSJ43258.1"/>
    <property type="molecule type" value="Genomic_DNA"/>
</dbReference>
<reference evidence="2 3" key="1">
    <citation type="submission" date="2019-07" db="EMBL/GenBank/DDBJ databases">
        <authorList>
            <person name="Huq M.A."/>
        </authorList>
    </citation>
    <scope>NUCLEOTIDE SEQUENCE [LARGE SCALE GENOMIC DNA]</scope>
    <source>
        <strain evidence="2 3">MAH-19</strain>
    </source>
</reference>
<keyword evidence="3" id="KW-1185">Reference proteome</keyword>
<dbReference type="Proteomes" id="UP000318733">
    <property type="component" value="Unassembled WGS sequence"/>
</dbReference>
<dbReference type="InterPro" id="IPR029052">
    <property type="entry name" value="Metallo-depent_PP-like"/>
</dbReference>
<dbReference type="AlphaFoldDB" id="A0A556MTZ3"/>
<dbReference type="PANTHER" id="PTHR43143">
    <property type="entry name" value="METALLOPHOSPHOESTERASE, CALCINEURIN SUPERFAMILY"/>
    <property type="match status" value="1"/>
</dbReference>
<protein>
    <submittedName>
        <fullName evidence="2">Metallophosphoesterase</fullName>
    </submittedName>
</protein>
<proteinExistence type="predicted"/>
<evidence type="ECO:0000313" key="2">
    <source>
        <dbReference type="EMBL" id="TSJ43258.1"/>
    </source>
</evidence>
<dbReference type="PANTHER" id="PTHR43143:SF1">
    <property type="entry name" value="SERINE_THREONINE-PROTEIN PHOSPHATASE CPPED1"/>
    <property type="match status" value="1"/>
</dbReference>